<evidence type="ECO:0000256" key="1">
    <source>
        <dbReference type="SAM" id="MobiDB-lite"/>
    </source>
</evidence>
<feature type="compositionally biased region" description="Polar residues" evidence="1">
    <location>
        <begin position="270"/>
        <end position="281"/>
    </location>
</feature>
<name>A0A2P5W5R2_GOSBA</name>
<organism evidence="2 3">
    <name type="scientific">Gossypium barbadense</name>
    <name type="common">Sea Island cotton</name>
    <name type="synonym">Hibiscus barbadensis</name>
    <dbReference type="NCBI Taxonomy" id="3634"/>
    <lineage>
        <taxon>Eukaryota</taxon>
        <taxon>Viridiplantae</taxon>
        <taxon>Streptophyta</taxon>
        <taxon>Embryophyta</taxon>
        <taxon>Tracheophyta</taxon>
        <taxon>Spermatophyta</taxon>
        <taxon>Magnoliopsida</taxon>
        <taxon>eudicotyledons</taxon>
        <taxon>Gunneridae</taxon>
        <taxon>Pentapetalae</taxon>
        <taxon>rosids</taxon>
        <taxon>malvids</taxon>
        <taxon>Malvales</taxon>
        <taxon>Malvaceae</taxon>
        <taxon>Malvoideae</taxon>
        <taxon>Gossypium</taxon>
    </lineage>
</organism>
<dbReference type="EMBL" id="KZ668980">
    <property type="protein sequence ID" value="PPR86450.1"/>
    <property type="molecule type" value="Genomic_DNA"/>
</dbReference>
<dbReference type="Proteomes" id="UP000239757">
    <property type="component" value="Unassembled WGS sequence"/>
</dbReference>
<feature type="region of interest" description="Disordered" evidence="1">
    <location>
        <begin position="233"/>
        <end position="281"/>
    </location>
</feature>
<evidence type="ECO:0000313" key="2">
    <source>
        <dbReference type="EMBL" id="PPR86450.1"/>
    </source>
</evidence>
<protein>
    <submittedName>
        <fullName evidence="2">Uncharacterized protein</fullName>
    </submittedName>
</protein>
<evidence type="ECO:0000313" key="3">
    <source>
        <dbReference type="Proteomes" id="UP000239757"/>
    </source>
</evidence>
<dbReference type="AlphaFoldDB" id="A0A2P5W5R2"/>
<reference evidence="2 3" key="1">
    <citation type="submission" date="2015-01" db="EMBL/GenBank/DDBJ databases">
        <title>Genome of allotetraploid Gossypium barbadense reveals genomic plasticity and fiber elongation in cotton evolution.</title>
        <authorList>
            <person name="Chen X."/>
            <person name="Liu X."/>
            <person name="Zhao B."/>
            <person name="Zheng H."/>
            <person name="Hu Y."/>
            <person name="Lu G."/>
            <person name="Yang C."/>
            <person name="Chen J."/>
            <person name="Shan C."/>
            <person name="Zhang L."/>
            <person name="Zhou Y."/>
            <person name="Wang L."/>
            <person name="Guo W."/>
            <person name="Bai Y."/>
            <person name="Ruan J."/>
            <person name="Shangguan X."/>
            <person name="Mao Y."/>
            <person name="Jiang J."/>
            <person name="Zhu Y."/>
            <person name="Lei J."/>
            <person name="Kang H."/>
            <person name="Chen S."/>
            <person name="He X."/>
            <person name="Wang R."/>
            <person name="Wang Y."/>
            <person name="Chen J."/>
            <person name="Wang L."/>
            <person name="Yu S."/>
            <person name="Wang B."/>
            <person name="Wei J."/>
            <person name="Song S."/>
            <person name="Lu X."/>
            <person name="Gao Z."/>
            <person name="Gu W."/>
            <person name="Deng X."/>
            <person name="Ma D."/>
            <person name="Wang S."/>
            <person name="Liang W."/>
            <person name="Fang L."/>
            <person name="Cai C."/>
            <person name="Zhu X."/>
            <person name="Zhou B."/>
            <person name="Zhang Y."/>
            <person name="Chen Z."/>
            <person name="Xu S."/>
            <person name="Zhu R."/>
            <person name="Wang S."/>
            <person name="Zhang T."/>
            <person name="Zhao G."/>
        </authorList>
    </citation>
    <scope>NUCLEOTIDE SEQUENCE [LARGE SCALE GENOMIC DNA]</scope>
    <source>
        <strain evidence="3">cv. Xinhai21</strain>
        <tissue evidence="2">Leaf</tissue>
    </source>
</reference>
<proteinExistence type="predicted"/>
<gene>
    <name evidence="2" type="ORF">GOBAR_AA34234</name>
</gene>
<accession>A0A2P5W5R2</accession>
<sequence>MVTPFSRNRLLVSVPTGMTLTKTRYRVNCVLASILWGGSKERDTTVLPDNTLILVGISISSHVRRYRPSPSGLQGSGLGCRVPGSVGCVKVEGVQTKHAPTKTRPFPSAAQLRKRSNSQLIPEKKKPIAHLQVPPQGKKPGAGGSKGLMEKAASKLIAKGPTRPTEEVVEQLLDHHDGLLNYGSGYSSFLVGSRFVFGRHGKSRVKKSLVSGNVNLPSPADKTASMRFSVSLPRRCPPQERSPHVGAKTRSGSGKLTLAEPSESDASAKATKSLSFSNLGM</sequence>